<organism evidence="2 3">
    <name type="scientific">Solirubrobacter pauli</name>
    <dbReference type="NCBI Taxonomy" id="166793"/>
    <lineage>
        <taxon>Bacteria</taxon>
        <taxon>Bacillati</taxon>
        <taxon>Actinomycetota</taxon>
        <taxon>Thermoleophilia</taxon>
        <taxon>Solirubrobacterales</taxon>
        <taxon>Solirubrobacteraceae</taxon>
        <taxon>Solirubrobacter</taxon>
    </lineage>
</organism>
<dbReference type="InterPro" id="IPR002925">
    <property type="entry name" value="Dienelactn_hydro"/>
</dbReference>
<comment type="caution">
    <text evidence="2">The sequence shown here is derived from an EMBL/GenBank/DDBJ whole genome shotgun (WGS) entry which is preliminary data.</text>
</comment>
<keyword evidence="3" id="KW-1185">Reference proteome</keyword>
<sequence length="241" mass="26462">MVVTREFVEIPVGERQMRTFVTAPKAEGAWPGVVFYTDIFQLTDSSLRWAVRLAGYGFHVVVPEIYHRVEPPDTVLAFDDEGKARGQADVEAITTAEFDEDIAAAVDHLSARGTPVGASGHCTGGHLGFRAAFDPRVTGTALWYPTGLHDGKLGQDPSDALQRAGEIEGELMLIFGTGDPHTPQRARDAVSFGLNAAGTRYEWHEYDAEHAFGRDIGPRFDPEATDRAFAETVAFFRRVLR</sequence>
<dbReference type="Pfam" id="PF01738">
    <property type="entry name" value="DLH"/>
    <property type="match status" value="1"/>
</dbReference>
<reference evidence="2 3" key="1">
    <citation type="submission" date="2018-10" db="EMBL/GenBank/DDBJ databases">
        <title>Genomic Encyclopedia of Archaeal and Bacterial Type Strains, Phase II (KMG-II): from individual species to whole genera.</title>
        <authorList>
            <person name="Goeker M."/>
        </authorList>
    </citation>
    <scope>NUCLEOTIDE SEQUENCE [LARGE SCALE GENOMIC DNA]</scope>
    <source>
        <strain evidence="2 3">DSM 14954</strain>
    </source>
</reference>
<protein>
    <submittedName>
        <fullName evidence="2">Carboxymethylenebutenolidase</fullName>
    </submittedName>
</protein>
<gene>
    <name evidence="2" type="ORF">C8N24_4720</name>
</gene>
<feature type="domain" description="Dienelactone hydrolase" evidence="1">
    <location>
        <begin position="17"/>
        <end position="239"/>
    </location>
</feature>
<dbReference type="AlphaFoldDB" id="A0A660L039"/>
<dbReference type="InterPro" id="IPR029058">
    <property type="entry name" value="AB_hydrolase_fold"/>
</dbReference>
<dbReference type="Gene3D" id="3.40.50.1820">
    <property type="entry name" value="alpha/beta hydrolase"/>
    <property type="match status" value="1"/>
</dbReference>
<dbReference type="Proteomes" id="UP000278962">
    <property type="component" value="Unassembled WGS sequence"/>
</dbReference>
<dbReference type="PANTHER" id="PTHR47562">
    <property type="match status" value="1"/>
</dbReference>
<accession>A0A660L039</accession>
<proteinExistence type="predicted"/>
<dbReference type="SUPFAM" id="SSF53474">
    <property type="entry name" value="alpha/beta-Hydrolases"/>
    <property type="match status" value="1"/>
</dbReference>
<name>A0A660L039_9ACTN</name>
<evidence type="ECO:0000313" key="2">
    <source>
        <dbReference type="EMBL" id="RKQ86705.1"/>
    </source>
</evidence>
<dbReference type="RefSeq" id="WP_211340118.1">
    <property type="nucleotide sequence ID" value="NZ_RBIL01000002.1"/>
</dbReference>
<dbReference type="EMBL" id="RBIL01000002">
    <property type="protein sequence ID" value="RKQ86705.1"/>
    <property type="molecule type" value="Genomic_DNA"/>
</dbReference>
<evidence type="ECO:0000313" key="3">
    <source>
        <dbReference type="Proteomes" id="UP000278962"/>
    </source>
</evidence>
<dbReference type="PANTHER" id="PTHR47562:SF2">
    <property type="entry name" value="CARBOXYMETHYLENEBUTENOLIDASE-RELATED"/>
    <property type="match status" value="1"/>
</dbReference>
<dbReference type="GO" id="GO:0016787">
    <property type="term" value="F:hydrolase activity"/>
    <property type="evidence" value="ECO:0007669"/>
    <property type="project" value="InterPro"/>
</dbReference>
<evidence type="ECO:0000259" key="1">
    <source>
        <dbReference type="Pfam" id="PF01738"/>
    </source>
</evidence>